<dbReference type="OrthoDB" id="28889at10239"/>
<evidence type="ECO:0000313" key="4">
    <source>
        <dbReference type="Proteomes" id="UP000013923"/>
    </source>
</evidence>
<dbReference type="EMBL" id="AY939844">
    <property type="protein sequence ID" value="AAX44433.1"/>
    <property type="molecule type" value="Genomic_DNA"/>
</dbReference>
<dbReference type="Proteomes" id="UP000000991">
    <property type="component" value="Segment"/>
</dbReference>
<proteinExistence type="predicted"/>
<keyword evidence="3" id="KW-1185">Reference proteome</keyword>
<dbReference type="KEGG" id="vg:3294168"/>
<protein>
    <submittedName>
        <fullName evidence="1">Uncharacterized protein</fullName>
    </submittedName>
</protein>
<dbReference type="GeneID" id="3294168"/>
<accession>Q58MU9</accession>
<reference evidence="1 3" key="1">
    <citation type="journal article" date="2005" name="PLoS Biol.">
        <title>Three Prochlorococcus cyanophage genomes: signature features and ecological interpretations.</title>
        <authorList>
            <person name="Sullivan M.B."/>
            <person name="Coleman M.L."/>
            <person name="Weigele P."/>
            <person name="Rohwer F."/>
            <person name="Chisholm S.W."/>
        </authorList>
    </citation>
    <scope>NUCLEOTIDE SEQUENCE</scope>
</reference>
<evidence type="ECO:0000313" key="2">
    <source>
        <dbReference type="EMBL" id="ACY75931.1"/>
    </source>
</evidence>
<name>Q58MU9_BPPRM</name>
<gene>
    <name evidence="2" type="ORF">PCMG_00055</name>
    <name evidence="1" type="ORF">PSSM2_055</name>
</gene>
<evidence type="ECO:0000313" key="1">
    <source>
        <dbReference type="EMBL" id="AAX44433.1"/>
    </source>
</evidence>
<dbReference type="RefSeq" id="YP_214287.1">
    <property type="nucleotide sequence ID" value="NC_006883.2"/>
</dbReference>
<organism evidence="1 3">
    <name type="scientific">Prochlorococcus phage P-SSM2</name>
    <dbReference type="NCBI Taxonomy" id="268746"/>
    <lineage>
        <taxon>Viruses</taxon>
        <taxon>Duplodnaviria</taxon>
        <taxon>Heunggongvirae</taxon>
        <taxon>Uroviricota</taxon>
        <taxon>Caudoviricetes</taxon>
        <taxon>Pantevenvirales</taxon>
        <taxon>Kyanoviridae</taxon>
        <taxon>Salacisavirus</taxon>
        <taxon>Salacisavirus pssm2</taxon>
    </lineage>
</organism>
<organismHost>
    <name type="scientific">Prochlorococcus</name>
    <dbReference type="NCBI Taxonomy" id="1218"/>
</organismHost>
<dbReference type="EMBL" id="GU071092">
    <property type="protein sequence ID" value="ACY75931.1"/>
    <property type="molecule type" value="Genomic_DNA"/>
</dbReference>
<sequence length="69" mass="8313">MYEQATAEMNNPLSPVKMVRESYSRYLQKNFTEVQVQFRDEEPAWIPYDTLLAIKENEVEFQRRVKNGR</sequence>
<dbReference type="Proteomes" id="UP000013923">
    <property type="component" value="Genome"/>
</dbReference>
<evidence type="ECO:0000313" key="3">
    <source>
        <dbReference type="Proteomes" id="UP000000991"/>
    </source>
</evidence>
<reference evidence="2 4" key="2">
    <citation type="submission" date="2009-10" db="EMBL/GenBank/DDBJ databases">
        <title>The Genome Sequence of Prochlorococcus phage P-SSM2.</title>
        <authorList>
            <consortium name="The Broad Institute Genome Sequencing Platform"/>
            <person name="Henn M.R."/>
            <person name="Sullivan M.S."/>
            <person name="Osburne M.S."/>
            <person name="Levin J."/>
            <person name="Malboeuf C."/>
            <person name="Casali M."/>
            <person name="Russ C."/>
            <person name="Lennon N."/>
            <person name="Chapman S.B."/>
            <person name="Erlich R."/>
            <person name="Young S.K."/>
            <person name="Koehrsen M."/>
            <person name="Yandava C."/>
            <person name="Zeng Q."/>
            <person name="Alvarado L."/>
            <person name="Anderson S."/>
            <person name="Berlin A."/>
            <person name="Borenstein D."/>
            <person name="Chen Z."/>
            <person name="Engels R."/>
            <person name="Freedman E."/>
            <person name="Gellesch M."/>
            <person name="Goldberg J."/>
            <person name="Green L."/>
            <person name="Griggs A."/>
            <person name="Gujja S."/>
            <person name="Heilman E.R."/>
            <person name="Heiman D."/>
            <person name="Hepburn T."/>
            <person name="Howarth C."/>
            <person name="Jen D."/>
            <person name="Larson L."/>
            <person name="Lewis B."/>
            <person name="Mehta T."/>
            <person name="Park D."/>
            <person name="Pearson M."/>
            <person name="Richards J."/>
            <person name="Rizzolo K."/>
            <person name="Roberts A."/>
            <person name="Ryan E."/>
            <person name="Saif S."/>
            <person name="Shea T."/>
            <person name="Shenoy N."/>
            <person name="Sisk P."/>
            <person name="Stolte C."/>
            <person name="Sykes S."/>
            <person name="Walk T."/>
            <person name="White J."/>
            <person name="Yu Q."/>
            <person name="Coleman M.L."/>
            <person name="Huang K.H."/>
            <person name="Weigele P.R."/>
            <person name="DeFrancesco A.S."/>
            <person name="Kern S.E."/>
            <person name="Thompson L.R."/>
            <person name="Fu R."/>
            <person name="Hombeck B."/>
            <person name="Chisholm S.W."/>
            <person name="Haas B."/>
            <person name="Nusbaum C."/>
            <person name="Birren B."/>
        </authorList>
    </citation>
    <scope>NUCLEOTIDE SEQUENCE [LARGE SCALE GENOMIC DNA]</scope>
    <source>
        <strain evidence="2">P-SSM2</strain>
    </source>
</reference>
<reference evidence="1 3" key="3">
    <citation type="journal article" date="2010" name="Environ. Microbiol.">
        <title>Genomic analysis of oceanic cyanobacterial myoviruses compared with T4-like myoviruses from diverse hosts and environments.</title>
        <authorList>
            <person name="Sullivan M.B."/>
            <person name="Huang K.H."/>
            <person name="Ignacio-Espinoza J.C."/>
            <person name="Berlin A.M."/>
            <person name="Kelly L."/>
            <person name="Weigele P.R."/>
            <person name="DeFrancesco A.S."/>
            <person name="Kern S.E."/>
            <person name="Thompson L.R."/>
            <person name="Young S."/>
            <person name="Yandava C."/>
            <person name="Fu R."/>
            <person name="Krastins B."/>
            <person name="Chase M."/>
            <person name="Sarracino D."/>
            <person name="Osburne M.S."/>
            <person name="Henn M.R."/>
            <person name="Chisholm S.W."/>
        </authorList>
    </citation>
    <scope>NUCLEOTIDE SEQUENCE [LARGE SCALE GENOMIC DNA]</scope>
</reference>